<feature type="domain" description="Bacteriophage P22 Orf201 C-terminal" evidence="1">
    <location>
        <begin position="183"/>
        <end position="229"/>
    </location>
</feature>
<protein>
    <submittedName>
        <fullName evidence="2">Rha protein</fullName>
    </submittedName>
</protein>
<sequence>MAPIHPHLFQSPAIALGSFISAARQANTQLGPYSRKADVRSSLRPAALLFQVSGVDQMSEIDLDEAGLRDLVMVNDGQVVTTSLKVAERFGKRHDNVIKAIRGLDCSPEFHALNFEEMIVDVDIGKGARRKSPAFRITRDGFAFLCMGFTGKEAAKWKEAYIRAFNWMAEQLFKRSMDFATLRNELMAEYRQEKGIASLAGKTLRRWQIKAPVIEQKIIEVEREGQLQLFHA</sequence>
<dbReference type="Pfam" id="PF10549">
    <property type="entry name" value="ORF11CD3"/>
    <property type="match status" value="1"/>
</dbReference>
<dbReference type="InterPro" id="IPR018877">
    <property type="entry name" value="Phage_P22_Orf201_C"/>
</dbReference>
<proteinExistence type="predicted"/>
<evidence type="ECO:0000259" key="1">
    <source>
        <dbReference type="Pfam" id="PF10549"/>
    </source>
</evidence>
<dbReference type="InterPro" id="IPR014054">
    <property type="entry name" value="Phage_regulatory_Rha"/>
</dbReference>
<comment type="caution">
    <text evidence="2">The sequence shown here is derived from an EMBL/GenBank/DDBJ whole genome shotgun (WGS) entry which is preliminary data.</text>
</comment>
<organism evidence="2 3">
    <name type="scientific">Pseudomonas aeruginosa</name>
    <dbReference type="NCBI Taxonomy" id="287"/>
    <lineage>
        <taxon>Bacteria</taxon>
        <taxon>Pseudomonadati</taxon>
        <taxon>Pseudomonadota</taxon>
        <taxon>Gammaproteobacteria</taxon>
        <taxon>Pseudomonadales</taxon>
        <taxon>Pseudomonadaceae</taxon>
        <taxon>Pseudomonas</taxon>
    </lineage>
</organism>
<dbReference type="Proteomes" id="UP000644192">
    <property type="component" value="Unassembled WGS sequence"/>
</dbReference>
<evidence type="ECO:0000313" key="2">
    <source>
        <dbReference type="EMBL" id="MZZ11547.1"/>
    </source>
</evidence>
<name>A0A6B1Y8T0_PSEAI</name>
<accession>A0A6B1Y8T0</accession>
<evidence type="ECO:0000313" key="3">
    <source>
        <dbReference type="Proteomes" id="UP000644192"/>
    </source>
</evidence>
<gene>
    <name evidence="2" type="ORF">GUL26_04770</name>
</gene>
<dbReference type="NCBIfam" id="TIGR02681">
    <property type="entry name" value="phage_pRha"/>
    <property type="match status" value="1"/>
</dbReference>
<dbReference type="Pfam" id="PF09669">
    <property type="entry name" value="Phage_pRha"/>
    <property type="match status" value="1"/>
</dbReference>
<dbReference type="AlphaFoldDB" id="A0A6B1Y8T0"/>
<reference evidence="2" key="1">
    <citation type="submission" date="2020-01" db="EMBL/GenBank/DDBJ databases">
        <title>Bacteria Cultured from War Wounds Associated with the Conflict in Eastern Ukraine.</title>
        <authorList>
            <person name="Snesrud E."/>
            <person name="Galac M.R."/>
            <person name="Mc Gann P."/>
            <person name="Valentine K."/>
            <person name="Viacheslav K."/>
        </authorList>
    </citation>
    <scope>NUCLEOTIDE SEQUENCE</scope>
    <source>
        <strain evidence="2">VNMU148</strain>
    </source>
</reference>
<dbReference type="EMBL" id="WXZT01000002">
    <property type="protein sequence ID" value="MZZ11547.1"/>
    <property type="molecule type" value="Genomic_DNA"/>
</dbReference>